<keyword evidence="3" id="KW-1185">Reference proteome</keyword>
<evidence type="ECO:0000313" key="3">
    <source>
        <dbReference type="Proteomes" id="UP000800094"/>
    </source>
</evidence>
<dbReference type="GeneID" id="54583908"/>
<sequence length="161" mass="18005">MHKGLHQVPRSALEPRMTSRMSPILFGFMAFVHNSDGHVVFATKPTSKKQSAPTWVLRVIASIVHDVHSQEGETWSRLLPVPEGIQKGVGSLPPDVRPSAAQKTSERMNNRSWRGTNEPRNEAGKLVSIFPEKYVAVRRRSNQRASTRRSKMILVQATSLA</sequence>
<dbReference type="Proteomes" id="UP000800094">
    <property type="component" value="Unassembled WGS sequence"/>
</dbReference>
<evidence type="ECO:0000313" key="2">
    <source>
        <dbReference type="EMBL" id="KAF2240847.1"/>
    </source>
</evidence>
<gene>
    <name evidence="2" type="ORF">BU26DRAFT_525747</name>
</gene>
<proteinExistence type="predicted"/>
<reference evidence="2" key="1">
    <citation type="journal article" date="2020" name="Stud. Mycol.">
        <title>101 Dothideomycetes genomes: a test case for predicting lifestyles and emergence of pathogens.</title>
        <authorList>
            <person name="Haridas S."/>
            <person name="Albert R."/>
            <person name="Binder M."/>
            <person name="Bloem J."/>
            <person name="Labutti K."/>
            <person name="Salamov A."/>
            <person name="Andreopoulos B."/>
            <person name="Baker S."/>
            <person name="Barry K."/>
            <person name="Bills G."/>
            <person name="Bluhm B."/>
            <person name="Cannon C."/>
            <person name="Castanera R."/>
            <person name="Culley D."/>
            <person name="Daum C."/>
            <person name="Ezra D."/>
            <person name="Gonzalez J."/>
            <person name="Henrissat B."/>
            <person name="Kuo A."/>
            <person name="Liang C."/>
            <person name="Lipzen A."/>
            <person name="Lutzoni F."/>
            <person name="Magnuson J."/>
            <person name="Mondo S."/>
            <person name="Nolan M."/>
            <person name="Ohm R."/>
            <person name="Pangilinan J."/>
            <person name="Park H.-J."/>
            <person name="Ramirez L."/>
            <person name="Alfaro M."/>
            <person name="Sun H."/>
            <person name="Tritt A."/>
            <person name="Yoshinaga Y."/>
            <person name="Zwiers L.-H."/>
            <person name="Turgeon B."/>
            <person name="Goodwin S."/>
            <person name="Spatafora J."/>
            <person name="Crous P."/>
            <person name="Grigoriev I."/>
        </authorList>
    </citation>
    <scope>NUCLEOTIDE SEQUENCE</scope>
    <source>
        <strain evidence="2">CBS 122368</strain>
    </source>
</reference>
<protein>
    <submittedName>
        <fullName evidence="2">Uncharacterized protein</fullName>
    </submittedName>
</protein>
<evidence type="ECO:0000256" key="1">
    <source>
        <dbReference type="SAM" id="MobiDB-lite"/>
    </source>
</evidence>
<name>A0A6A6HS69_9PLEO</name>
<accession>A0A6A6HS69</accession>
<feature type="region of interest" description="Disordered" evidence="1">
    <location>
        <begin position="86"/>
        <end position="120"/>
    </location>
</feature>
<dbReference type="EMBL" id="ML987215">
    <property type="protein sequence ID" value="KAF2240847.1"/>
    <property type="molecule type" value="Genomic_DNA"/>
</dbReference>
<dbReference type="AlphaFoldDB" id="A0A6A6HS69"/>
<dbReference type="RefSeq" id="XP_033675851.1">
    <property type="nucleotide sequence ID" value="XM_033830578.1"/>
</dbReference>
<organism evidence="2 3">
    <name type="scientific">Trematosphaeria pertusa</name>
    <dbReference type="NCBI Taxonomy" id="390896"/>
    <lineage>
        <taxon>Eukaryota</taxon>
        <taxon>Fungi</taxon>
        <taxon>Dikarya</taxon>
        <taxon>Ascomycota</taxon>
        <taxon>Pezizomycotina</taxon>
        <taxon>Dothideomycetes</taxon>
        <taxon>Pleosporomycetidae</taxon>
        <taxon>Pleosporales</taxon>
        <taxon>Massarineae</taxon>
        <taxon>Trematosphaeriaceae</taxon>
        <taxon>Trematosphaeria</taxon>
    </lineage>
</organism>